<dbReference type="AlphaFoldDB" id="A0A835BRS0"/>
<evidence type="ECO:0000313" key="2">
    <source>
        <dbReference type="Proteomes" id="UP000636709"/>
    </source>
</evidence>
<gene>
    <name evidence="1" type="ORF">HU200_028517</name>
</gene>
<dbReference type="EMBL" id="JACEFO010001742">
    <property type="protein sequence ID" value="KAF8712749.1"/>
    <property type="molecule type" value="Genomic_DNA"/>
</dbReference>
<dbReference type="OrthoDB" id="676883at2759"/>
<protein>
    <submittedName>
        <fullName evidence="1">Uncharacterized protein</fullName>
    </submittedName>
</protein>
<sequence>MVTGGGCPGTHRNMPMEAACLEAMAGKPMAIYKLGMGTLGRITPAGSLHEAWEYAFITVVEAGQDYMFTTMPWVRNALGITLKTRQRMTSAKAAMDRTWRRLARIRTRLPERCGLDLGAEYRAALRSLRACRDDHLAKMLDSQLLSMAKADYDRTQA</sequence>
<organism evidence="1 2">
    <name type="scientific">Digitaria exilis</name>
    <dbReference type="NCBI Taxonomy" id="1010633"/>
    <lineage>
        <taxon>Eukaryota</taxon>
        <taxon>Viridiplantae</taxon>
        <taxon>Streptophyta</taxon>
        <taxon>Embryophyta</taxon>
        <taxon>Tracheophyta</taxon>
        <taxon>Spermatophyta</taxon>
        <taxon>Magnoliopsida</taxon>
        <taxon>Liliopsida</taxon>
        <taxon>Poales</taxon>
        <taxon>Poaceae</taxon>
        <taxon>PACMAD clade</taxon>
        <taxon>Panicoideae</taxon>
        <taxon>Panicodae</taxon>
        <taxon>Paniceae</taxon>
        <taxon>Anthephorinae</taxon>
        <taxon>Digitaria</taxon>
    </lineage>
</organism>
<proteinExistence type="predicted"/>
<dbReference type="Proteomes" id="UP000636709">
    <property type="component" value="Unassembled WGS sequence"/>
</dbReference>
<comment type="caution">
    <text evidence="1">The sequence shown here is derived from an EMBL/GenBank/DDBJ whole genome shotgun (WGS) entry which is preliminary data.</text>
</comment>
<reference evidence="1" key="1">
    <citation type="submission" date="2020-07" db="EMBL/GenBank/DDBJ databases">
        <title>Genome sequence and genetic diversity analysis of an under-domesticated orphan crop, white fonio (Digitaria exilis).</title>
        <authorList>
            <person name="Bennetzen J.L."/>
            <person name="Chen S."/>
            <person name="Ma X."/>
            <person name="Wang X."/>
            <person name="Yssel A.E.J."/>
            <person name="Chaluvadi S.R."/>
            <person name="Johnson M."/>
            <person name="Gangashetty P."/>
            <person name="Hamidou F."/>
            <person name="Sanogo M.D."/>
            <person name="Zwaenepoel A."/>
            <person name="Wallace J."/>
            <person name="Van De Peer Y."/>
            <person name="Van Deynze A."/>
        </authorList>
    </citation>
    <scope>NUCLEOTIDE SEQUENCE</scope>
    <source>
        <tissue evidence="1">Leaves</tissue>
    </source>
</reference>
<evidence type="ECO:0000313" key="1">
    <source>
        <dbReference type="EMBL" id="KAF8712749.1"/>
    </source>
</evidence>
<keyword evidence="2" id="KW-1185">Reference proteome</keyword>
<name>A0A835BRS0_9POAL</name>
<accession>A0A835BRS0</accession>